<name>A0A7C4JLH1_STAMA</name>
<comment type="catalytic activity">
    <reaction evidence="11 12">
        <text>pyruvate + ATP + H2O = phosphoenolpyruvate + AMP + phosphate + 2 H(+)</text>
        <dbReference type="Rhea" id="RHEA:11364"/>
        <dbReference type="ChEBI" id="CHEBI:15361"/>
        <dbReference type="ChEBI" id="CHEBI:15377"/>
        <dbReference type="ChEBI" id="CHEBI:15378"/>
        <dbReference type="ChEBI" id="CHEBI:30616"/>
        <dbReference type="ChEBI" id="CHEBI:43474"/>
        <dbReference type="ChEBI" id="CHEBI:58702"/>
        <dbReference type="ChEBI" id="CHEBI:456215"/>
        <dbReference type="EC" id="2.7.9.2"/>
    </reaction>
</comment>
<evidence type="ECO:0000256" key="11">
    <source>
        <dbReference type="ARBA" id="ARBA00047700"/>
    </source>
</evidence>
<evidence type="ECO:0000313" key="16">
    <source>
        <dbReference type="EMBL" id="HGQ59294.1"/>
    </source>
</evidence>
<dbReference type="InterPro" id="IPR000121">
    <property type="entry name" value="PEP_util_C"/>
</dbReference>
<evidence type="ECO:0000256" key="8">
    <source>
        <dbReference type="ARBA" id="ARBA00022777"/>
    </source>
</evidence>
<dbReference type="EMBL" id="DTBP01000010">
    <property type="protein sequence ID" value="HGQ73662.1"/>
    <property type="molecule type" value="Genomic_DNA"/>
</dbReference>
<feature type="domain" description="PEP-utilising enzyme mobile" evidence="13">
    <location>
        <begin position="411"/>
        <end position="482"/>
    </location>
</feature>
<evidence type="ECO:0000256" key="9">
    <source>
        <dbReference type="ARBA" id="ARBA00022840"/>
    </source>
</evidence>
<dbReference type="GO" id="GO:0006094">
    <property type="term" value="P:gluconeogenesis"/>
    <property type="evidence" value="ECO:0007669"/>
    <property type="project" value="UniProtKB-UniPathway"/>
</dbReference>
<dbReference type="PANTHER" id="PTHR43030:SF1">
    <property type="entry name" value="PHOSPHOENOLPYRUVATE SYNTHASE"/>
    <property type="match status" value="1"/>
</dbReference>
<dbReference type="InterPro" id="IPR023151">
    <property type="entry name" value="PEP_util_CS"/>
</dbReference>
<comment type="pathway">
    <text evidence="3 12">Carbohydrate biosynthesis; gluconeogenesis.</text>
</comment>
<dbReference type="SUPFAM" id="SSF56059">
    <property type="entry name" value="Glutathione synthetase ATP-binding domain-like"/>
    <property type="match status" value="1"/>
</dbReference>
<gene>
    <name evidence="16" type="ORF">ENU09_00990</name>
    <name evidence="17" type="ORF">ENU20_01085</name>
</gene>
<dbReference type="PROSITE" id="PS00370">
    <property type="entry name" value="PEP_ENZYMES_PHOS_SITE"/>
    <property type="match status" value="1"/>
</dbReference>
<dbReference type="GO" id="GO:0005524">
    <property type="term" value="F:ATP binding"/>
    <property type="evidence" value="ECO:0007669"/>
    <property type="project" value="UniProtKB-KW"/>
</dbReference>
<dbReference type="SUPFAM" id="SSF52009">
    <property type="entry name" value="Phosphohistidine domain"/>
    <property type="match status" value="1"/>
</dbReference>
<reference evidence="17" key="1">
    <citation type="journal article" date="2020" name="mSystems">
        <title>Genome- and Community-Level Interaction Insights into Carbon Utilization and Element Cycling Functions of Hydrothermarchaeota in Hydrothermal Sediment.</title>
        <authorList>
            <person name="Zhou Z."/>
            <person name="Liu Y."/>
            <person name="Xu W."/>
            <person name="Pan J."/>
            <person name="Luo Z.H."/>
            <person name="Li M."/>
        </authorList>
    </citation>
    <scope>NUCLEOTIDE SEQUENCE [LARGE SCALE GENOMIC DNA]</scope>
    <source>
        <strain evidence="16">SpSt-638</strain>
        <strain evidence="17">SpSt-648</strain>
    </source>
</reference>
<keyword evidence="7 12" id="KW-0547">Nucleotide-binding</keyword>
<dbReference type="Pfam" id="PF01326">
    <property type="entry name" value="PPDK_N"/>
    <property type="match status" value="1"/>
</dbReference>
<dbReference type="InterPro" id="IPR006319">
    <property type="entry name" value="PEP_synth"/>
</dbReference>
<dbReference type="InterPro" id="IPR015813">
    <property type="entry name" value="Pyrv/PenolPyrv_kinase-like_dom"/>
</dbReference>
<dbReference type="PROSITE" id="PS00742">
    <property type="entry name" value="PEP_ENZYMES_2"/>
    <property type="match status" value="1"/>
</dbReference>
<evidence type="ECO:0000256" key="1">
    <source>
        <dbReference type="ARBA" id="ARBA00001946"/>
    </source>
</evidence>
<dbReference type="Gene3D" id="3.30.470.20">
    <property type="entry name" value="ATP-grasp fold, B domain"/>
    <property type="match status" value="1"/>
</dbReference>
<keyword evidence="17" id="KW-0670">Pyruvate</keyword>
<evidence type="ECO:0000256" key="10">
    <source>
        <dbReference type="ARBA" id="ARBA00022842"/>
    </source>
</evidence>
<evidence type="ECO:0000256" key="6">
    <source>
        <dbReference type="ARBA" id="ARBA00022723"/>
    </source>
</evidence>
<keyword evidence="6 12" id="KW-0479">Metal-binding</keyword>
<comment type="cofactor">
    <cofactor evidence="1 12">
        <name>Mg(2+)</name>
        <dbReference type="ChEBI" id="CHEBI:18420"/>
    </cofactor>
</comment>
<dbReference type="GO" id="GO:0046872">
    <property type="term" value="F:metal ion binding"/>
    <property type="evidence" value="ECO:0007669"/>
    <property type="project" value="UniProtKB-KW"/>
</dbReference>
<comment type="function">
    <text evidence="2 12">Catalyzes the phosphorylation of pyruvate to phosphoenolpyruvate.</text>
</comment>
<evidence type="ECO:0000259" key="15">
    <source>
        <dbReference type="Pfam" id="PF02896"/>
    </source>
</evidence>
<dbReference type="NCBIfam" id="TIGR01418">
    <property type="entry name" value="PEP_synth"/>
    <property type="match status" value="1"/>
</dbReference>
<feature type="domain" description="PEP-utilising enzyme C-terminal" evidence="15">
    <location>
        <begin position="510"/>
        <end position="811"/>
    </location>
</feature>
<sequence>MKNIENRFVVWLHEVTKDDVLLVGGKNANLGEMIRAGIPVPPGFAVTSYAFKYFLETTGLGDKIYNMLRNLDVNDKKALDETTSRIRNMILEQPMPREIEEEIKKYYRELASKLGIEPSKLRVAVRSSATAEDMPEASFAGQQDTYLNVYGEDNVVYHVKRCWASLFTSRAVFYRTAHGIPHEKSLMSVTVQKMVNSRAAGVMFTLHPVTGDESVIVIEGSWGLGESVVGGKVTPDEWIVSKNNNSIVEEKINHKTFAVFFDPERGVNIHVEWDDNGRKWVYNGEPVNLNIRADIDPDKPCLTRDEVLRLAELAKLIEKHYGRHMDIEWAVDADLKYPENIFIVQARPETVWSVRKTKEVREPGRVEVTGKSIVKLSEAKVLVKGLPASPGVVAGVARVIFDPHSTEAQEFKQGDILVTKMTDPDWVPLMKKAAAIVTDEGGMTSHAAIVSRELGIPCIVGTGSATKVIKSGVEVTVDASRGVVYEGIVEELIKPMKEVEVKIGAVGLSPEQLLPLYPVTATKIYMNLGEPDAIDKYKDLPFDGIGLMRIEFIISDWVQYHPLYLIEIGKADLFVDKLAEGIAKVAQAIYPRPVVVRFSDFKTNEYKGLKGGDKFEPDERNPMIGWRGVSRYIHPKYEPGFRLEVRAIRKVREEMGLVNVWVMFPFVRTLWELEKAIKIMEEEGLKRSKDFKVWAMAEVPSIVLLADKFAELVDGFSIGSNDLTQLVLGADRDSNILAEMGYFDERDPAVLEAIRMLIEKAHSKGATVSICGQAPSVYPEIVEFLVKTGIDSISVNPDAVIATRRLVASVERKILLNRLDELWRKLNDMKKF</sequence>
<dbReference type="Pfam" id="PF02896">
    <property type="entry name" value="PEP-utilizers_C"/>
    <property type="match status" value="1"/>
</dbReference>
<evidence type="ECO:0000256" key="4">
    <source>
        <dbReference type="ARBA" id="ARBA00007837"/>
    </source>
</evidence>
<organism evidence="17">
    <name type="scientific">Staphylothermus marinus</name>
    <dbReference type="NCBI Taxonomy" id="2280"/>
    <lineage>
        <taxon>Archaea</taxon>
        <taxon>Thermoproteota</taxon>
        <taxon>Thermoprotei</taxon>
        <taxon>Desulfurococcales</taxon>
        <taxon>Desulfurococcaceae</taxon>
        <taxon>Staphylothermus</taxon>
    </lineage>
</organism>
<evidence type="ECO:0000259" key="14">
    <source>
        <dbReference type="Pfam" id="PF01326"/>
    </source>
</evidence>
<dbReference type="InterPro" id="IPR040442">
    <property type="entry name" value="Pyrv_kinase-like_dom_sf"/>
</dbReference>
<evidence type="ECO:0000313" key="17">
    <source>
        <dbReference type="EMBL" id="HGQ73662.1"/>
    </source>
</evidence>
<evidence type="ECO:0000259" key="13">
    <source>
        <dbReference type="Pfam" id="PF00391"/>
    </source>
</evidence>
<dbReference type="InterPro" id="IPR013815">
    <property type="entry name" value="ATP_grasp_subdomain_1"/>
</dbReference>
<dbReference type="InterPro" id="IPR036637">
    <property type="entry name" value="Phosphohistidine_dom_sf"/>
</dbReference>
<dbReference type="PIRSF" id="PIRSF000854">
    <property type="entry name" value="PEP_synthase"/>
    <property type="match status" value="1"/>
</dbReference>
<accession>A0A7C4JLH1</accession>
<dbReference type="InterPro" id="IPR002192">
    <property type="entry name" value="PPDK_AMP/ATP-bd"/>
</dbReference>
<dbReference type="PANTHER" id="PTHR43030">
    <property type="entry name" value="PHOSPHOENOLPYRUVATE SYNTHASE"/>
    <property type="match status" value="1"/>
</dbReference>
<dbReference type="EMBL" id="DTBE01000029">
    <property type="protein sequence ID" value="HGQ59294.1"/>
    <property type="molecule type" value="Genomic_DNA"/>
</dbReference>
<evidence type="ECO:0000256" key="5">
    <source>
        <dbReference type="ARBA" id="ARBA00022679"/>
    </source>
</evidence>
<dbReference type="FunFam" id="3.30.1490.20:FF:000010">
    <property type="entry name" value="Phosphoenolpyruvate synthase"/>
    <property type="match status" value="1"/>
</dbReference>
<protein>
    <recommendedName>
        <fullName evidence="12">Phosphoenolpyruvate synthase</fullName>
        <shortName evidence="12">PEP synthase</shortName>
        <ecNumber evidence="12">2.7.9.2</ecNumber>
    </recommendedName>
    <alternativeName>
        <fullName evidence="12">Pyruvate, water dikinase</fullName>
    </alternativeName>
</protein>
<evidence type="ECO:0000256" key="7">
    <source>
        <dbReference type="ARBA" id="ARBA00022741"/>
    </source>
</evidence>
<keyword evidence="8 12" id="KW-0418">Kinase</keyword>
<comment type="caution">
    <text evidence="17">The sequence shown here is derived from an EMBL/GenBank/DDBJ whole genome shotgun (WGS) entry which is preliminary data.</text>
</comment>
<dbReference type="InterPro" id="IPR008279">
    <property type="entry name" value="PEP-util_enz_mobile_dom"/>
</dbReference>
<comment type="similarity">
    <text evidence="4 12">Belongs to the PEP-utilizing enzyme family.</text>
</comment>
<evidence type="ECO:0000256" key="12">
    <source>
        <dbReference type="PIRNR" id="PIRNR000854"/>
    </source>
</evidence>
<dbReference type="AlphaFoldDB" id="A0A7C4JLH1"/>
<dbReference type="SUPFAM" id="SSF51621">
    <property type="entry name" value="Phosphoenolpyruvate/pyruvate domain"/>
    <property type="match status" value="1"/>
</dbReference>
<dbReference type="Gene3D" id="3.30.1490.20">
    <property type="entry name" value="ATP-grasp fold, A domain"/>
    <property type="match status" value="1"/>
</dbReference>
<keyword evidence="5 12" id="KW-0808">Transferase</keyword>
<dbReference type="NCBIfam" id="NF005057">
    <property type="entry name" value="PRK06464.1"/>
    <property type="match status" value="1"/>
</dbReference>
<dbReference type="Gene3D" id="3.20.20.60">
    <property type="entry name" value="Phosphoenolpyruvate-binding domains"/>
    <property type="match status" value="1"/>
</dbReference>
<evidence type="ECO:0000256" key="2">
    <source>
        <dbReference type="ARBA" id="ARBA00002988"/>
    </source>
</evidence>
<evidence type="ECO:0000256" key="3">
    <source>
        <dbReference type="ARBA" id="ARBA00004742"/>
    </source>
</evidence>
<dbReference type="InterPro" id="IPR018274">
    <property type="entry name" value="PEP_util_AS"/>
</dbReference>
<keyword evidence="10 12" id="KW-0460">Magnesium</keyword>
<dbReference type="Gene3D" id="3.50.30.10">
    <property type="entry name" value="Phosphohistidine domain"/>
    <property type="match status" value="1"/>
</dbReference>
<dbReference type="Pfam" id="PF00391">
    <property type="entry name" value="PEP-utilizers"/>
    <property type="match status" value="1"/>
</dbReference>
<dbReference type="UniPathway" id="UPA00138"/>
<dbReference type="EC" id="2.7.9.2" evidence="12"/>
<keyword evidence="9 12" id="KW-0067">ATP-binding</keyword>
<dbReference type="GO" id="GO:0008986">
    <property type="term" value="F:pyruvate, water dikinase activity"/>
    <property type="evidence" value="ECO:0007669"/>
    <property type="project" value="UniProtKB-EC"/>
</dbReference>
<proteinExistence type="inferred from homology"/>
<feature type="domain" description="Pyruvate phosphate dikinase AMP/ATP-binding" evidence="14">
    <location>
        <begin position="22"/>
        <end position="362"/>
    </location>
</feature>